<dbReference type="InterPro" id="IPR029119">
    <property type="entry name" value="MutY_C"/>
</dbReference>
<dbReference type="Gene3D" id="3.90.79.10">
    <property type="entry name" value="Nucleoside Triphosphate Pyrophosphohydrolase"/>
    <property type="match status" value="1"/>
</dbReference>
<proteinExistence type="inferred from homology"/>
<dbReference type="GO" id="GO:0046872">
    <property type="term" value="F:metal ion binding"/>
    <property type="evidence" value="ECO:0007669"/>
    <property type="project" value="UniProtKB-UniRule"/>
</dbReference>
<evidence type="ECO:0000256" key="5">
    <source>
        <dbReference type="ARBA" id="ARBA00022023"/>
    </source>
</evidence>
<dbReference type="SUPFAM" id="SSF48150">
    <property type="entry name" value="DNA-glycosylase"/>
    <property type="match status" value="1"/>
</dbReference>
<dbReference type="Pfam" id="PF00633">
    <property type="entry name" value="HHH"/>
    <property type="match status" value="1"/>
</dbReference>
<dbReference type="InterPro" id="IPR015797">
    <property type="entry name" value="NUDIX_hydrolase-like_dom_sf"/>
</dbReference>
<dbReference type="GO" id="GO:0006298">
    <property type="term" value="P:mismatch repair"/>
    <property type="evidence" value="ECO:0007669"/>
    <property type="project" value="TreeGrafter"/>
</dbReference>
<dbReference type="Proteomes" id="UP000185003">
    <property type="component" value="Unassembled WGS sequence"/>
</dbReference>
<dbReference type="NCBIfam" id="TIGR01084">
    <property type="entry name" value="mutY"/>
    <property type="match status" value="1"/>
</dbReference>
<evidence type="ECO:0000256" key="8">
    <source>
        <dbReference type="ARBA" id="ARBA00022763"/>
    </source>
</evidence>
<name>A0A1N6JID5_9BACT</name>
<keyword evidence="12" id="KW-0234">DNA repair</keyword>
<comment type="function">
    <text evidence="2">Adenine glycosylase active on G-A mispairs. MutY also corrects error-prone DNA synthesis past GO lesions which are due to the oxidatively damaged form of guanine: 7,8-dihydro-8-oxoguanine (8-oxo-dGTP).</text>
</comment>
<sequence>MNDTKRFFTDCILTWNRLHNSRTMPWKGEKNPYRIWLSEIILQQTRVEQGWPYYERFIGAYPTVDKLAQAPEEEVFRLWQGLGYYARCKNMLAAARMISSTHKNQFPKTYEEIAALKGVGAYTAAAIASFAFNLPHAVLDGNVYRVLARYFGIDTPIDSTAGKKLFTALANEVLPKDQAGAYNQAIMDFGAVVCKPQLPLCSSCLLAPRCEAFQKGLTDLVPVKSKKLKIKKRYFHYLLLEQKGRVFIRKRTGKDIWQNLHEFFLLETSAPATDAALQQSAGFQSLLGHLDYKIVDSTAEIKQQLTHQTIYARFIRLQVPLAFNAPDGYQLVTEKQLQELAFPKIIVDYLQR</sequence>
<evidence type="ECO:0000256" key="2">
    <source>
        <dbReference type="ARBA" id="ARBA00002933"/>
    </source>
</evidence>
<evidence type="ECO:0000256" key="14">
    <source>
        <dbReference type="RuleBase" id="RU365096"/>
    </source>
</evidence>
<keyword evidence="13 14" id="KW-0326">Glycosidase</keyword>
<dbReference type="InterPro" id="IPR000445">
    <property type="entry name" value="HhH_motif"/>
</dbReference>
<dbReference type="InterPro" id="IPR005760">
    <property type="entry name" value="A/G_AdeGlyc_MutY"/>
</dbReference>
<dbReference type="Pfam" id="PF00730">
    <property type="entry name" value="HhH-GPD"/>
    <property type="match status" value="1"/>
</dbReference>
<evidence type="ECO:0000256" key="9">
    <source>
        <dbReference type="ARBA" id="ARBA00022801"/>
    </source>
</evidence>
<dbReference type="GO" id="GO:0006284">
    <property type="term" value="P:base-excision repair"/>
    <property type="evidence" value="ECO:0007669"/>
    <property type="project" value="UniProtKB-UniRule"/>
</dbReference>
<keyword evidence="6" id="KW-0004">4Fe-4S</keyword>
<keyword evidence="7" id="KW-0479">Metal-binding</keyword>
<comment type="catalytic activity">
    <reaction evidence="1 14">
        <text>Hydrolyzes free adenine bases from 7,8-dihydro-8-oxoguanine:adenine mismatched double-stranded DNA, leaving an apurinic site.</text>
        <dbReference type="EC" id="3.2.2.31"/>
    </reaction>
</comment>
<comment type="similarity">
    <text evidence="3 14">Belongs to the Nth/MutY family.</text>
</comment>
<dbReference type="STRING" id="536979.SAMN04488055_4039"/>
<dbReference type="InterPro" id="IPR003265">
    <property type="entry name" value="HhH-GPD_domain"/>
</dbReference>
<dbReference type="EMBL" id="FSRA01000002">
    <property type="protein sequence ID" value="SIO43937.1"/>
    <property type="molecule type" value="Genomic_DNA"/>
</dbReference>
<dbReference type="PANTHER" id="PTHR42944:SF1">
    <property type="entry name" value="ADENINE DNA GLYCOSYLASE"/>
    <property type="match status" value="1"/>
</dbReference>
<keyword evidence="10 14" id="KW-0408">Iron</keyword>
<dbReference type="CDD" id="cd03431">
    <property type="entry name" value="NUDIX_DNA_Glycosylase_C-MutY"/>
    <property type="match status" value="1"/>
</dbReference>
<evidence type="ECO:0000313" key="16">
    <source>
        <dbReference type="EMBL" id="SIO43937.1"/>
    </source>
</evidence>
<dbReference type="InterPro" id="IPR011257">
    <property type="entry name" value="DNA_glycosylase"/>
</dbReference>
<evidence type="ECO:0000313" key="17">
    <source>
        <dbReference type="Proteomes" id="UP000185003"/>
    </source>
</evidence>
<keyword evidence="17" id="KW-1185">Reference proteome</keyword>
<dbReference type="CDD" id="cd00056">
    <property type="entry name" value="ENDO3c"/>
    <property type="match status" value="1"/>
</dbReference>
<dbReference type="EC" id="3.2.2.31" evidence="4 14"/>
<dbReference type="SMART" id="SM00478">
    <property type="entry name" value="ENDO3c"/>
    <property type="match status" value="1"/>
</dbReference>
<comment type="cofactor">
    <cofactor evidence="14">
        <name>[4Fe-4S] cluster</name>
        <dbReference type="ChEBI" id="CHEBI:49883"/>
    </cofactor>
    <text evidence="14">Binds 1 [4Fe-4S] cluster.</text>
</comment>
<dbReference type="GO" id="GO:0051539">
    <property type="term" value="F:4 iron, 4 sulfur cluster binding"/>
    <property type="evidence" value="ECO:0007669"/>
    <property type="project" value="UniProtKB-UniRule"/>
</dbReference>
<evidence type="ECO:0000256" key="3">
    <source>
        <dbReference type="ARBA" id="ARBA00008343"/>
    </source>
</evidence>
<protein>
    <recommendedName>
        <fullName evidence="5 14">Adenine DNA glycosylase</fullName>
        <ecNumber evidence="4 14">3.2.2.31</ecNumber>
    </recommendedName>
</protein>
<evidence type="ECO:0000256" key="4">
    <source>
        <dbReference type="ARBA" id="ARBA00012045"/>
    </source>
</evidence>
<gene>
    <name evidence="16" type="ORF">SAMN04488055_4039</name>
</gene>
<keyword evidence="9" id="KW-0378">Hydrolase</keyword>
<evidence type="ECO:0000256" key="7">
    <source>
        <dbReference type="ARBA" id="ARBA00022723"/>
    </source>
</evidence>
<keyword evidence="11" id="KW-0411">Iron-sulfur</keyword>
<dbReference type="GO" id="GO:0035485">
    <property type="term" value="F:adenine/guanine mispair binding"/>
    <property type="evidence" value="ECO:0007669"/>
    <property type="project" value="TreeGrafter"/>
</dbReference>
<dbReference type="Pfam" id="PF14815">
    <property type="entry name" value="NUDIX_4"/>
    <property type="match status" value="1"/>
</dbReference>
<dbReference type="AlphaFoldDB" id="A0A1N6JID5"/>
<accession>A0A1N6JID5</accession>
<keyword evidence="8 14" id="KW-0227">DNA damage</keyword>
<dbReference type="InterPro" id="IPR044298">
    <property type="entry name" value="MIG/MutY"/>
</dbReference>
<reference evidence="16 17" key="1">
    <citation type="submission" date="2016-11" db="EMBL/GenBank/DDBJ databases">
        <authorList>
            <person name="Jaros S."/>
            <person name="Januszkiewicz K."/>
            <person name="Wedrychowicz H."/>
        </authorList>
    </citation>
    <scope>NUCLEOTIDE SEQUENCE [LARGE SCALE GENOMIC DNA]</scope>
    <source>
        <strain evidence="16 17">DSM 24787</strain>
    </source>
</reference>
<organism evidence="16 17">
    <name type="scientific">Chitinophaga niabensis</name>
    <dbReference type="NCBI Taxonomy" id="536979"/>
    <lineage>
        <taxon>Bacteria</taxon>
        <taxon>Pseudomonadati</taxon>
        <taxon>Bacteroidota</taxon>
        <taxon>Chitinophagia</taxon>
        <taxon>Chitinophagales</taxon>
        <taxon>Chitinophagaceae</taxon>
        <taxon>Chitinophaga</taxon>
    </lineage>
</organism>
<evidence type="ECO:0000259" key="15">
    <source>
        <dbReference type="SMART" id="SM00478"/>
    </source>
</evidence>
<evidence type="ECO:0000256" key="1">
    <source>
        <dbReference type="ARBA" id="ARBA00000843"/>
    </source>
</evidence>
<dbReference type="SUPFAM" id="SSF55811">
    <property type="entry name" value="Nudix"/>
    <property type="match status" value="1"/>
</dbReference>
<dbReference type="GO" id="GO:0034039">
    <property type="term" value="F:8-oxo-7,8-dihydroguanine DNA N-glycosylase activity"/>
    <property type="evidence" value="ECO:0007669"/>
    <property type="project" value="TreeGrafter"/>
</dbReference>
<dbReference type="PANTHER" id="PTHR42944">
    <property type="entry name" value="ADENINE DNA GLYCOSYLASE"/>
    <property type="match status" value="1"/>
</dbReference>
<evidence type="ECO:0000256" key="11">
    <source>
        <dbReference type="ARBA" id="ARBA00023014"/>
    </source>
</evidence>
<dbReference type="FunFam" id="1.10.340.30:FF:000002">
    <property type="entry name" value="Adenine DNA glycosylase"/>
    <property type="match status" value="1"/>
</dbReference>
<evidence type="ECO:0000256" key="12">
    <source>
        <dbReference type="ARBA" id="ARBA00023204"/>
    </source>
</evidence>
<dbReference type="Gene3D" id="1.10.1670.10">
    <property type="entry name" value="Helix-hairpin-Helix base-excision DNA repair enzymes (C-terminal)"/>
    <property type="match status" value="1"/>
</dbReference>
<evidence type="ECO:0000256" key="10">
    <source>
        <dbReference type="ARBA" id="ARBA00023004"/>
    </source>
</evidence>
<dbReference type="GO" id="GO:0000701">
    <property type="term" value="F:purine-specific mismatch base pair DNA N-glycosylase activity"/>
    <property type="evidence" value="ECO:0007669"/>
    <property type="project" value="UniProtKB-EC"/>
</dbReference>
<dbReference type="OrthoDB" id="9802365at2"/>
<evidence type="ECO:0000256" key="13">
    <source>
        <dbReference type="ARBA" id="ARBA00023295"/>
    </source>
</evidence>
<dbReference type="Gene3D" id="1.10.340.30">
    <property type="entry name" value="Hypothetical protein, domain 2"/>
    <property type="match status" value="1"/>
</dbReference>
<feature type="domain" description="HhH-GPD" evidence="15">
    <location>
        <begin position="41"/>
        <end position="192"/>
    </location>
</feature>
<evidence type="ECO:0000256" key="6">
    <source>
        <dbReference type="ARBA" id="ARBA00022485"/>
    </source>
</evidence>
<dbReference type="GO" id="GO:0032357">
    <property type="term" value="F:oxidized purine DNA binding"/>
    <property type="evidence" value="ECO:0007669"/>
    <property type="project" value="TreeGrafter"/>
</dbReference>
<dbReference type="RefSeq" id="WP_074241399.1">
    <property type="nucleotide sequence ID" value="NZ_FSRA01000002.1"/>
</dbReference>
<dbReference type="InterPro" id="IPR023170">
    <property type="entry name" value="HhH_base_excis_C"/>
</dbReference>